<evidence type="ECO:0000259" key="1">
    <source>
        <dbReference type="PROSITE" id="PS50846"/>
    </source>
</evidence>
<dbReference type="EMBL" id="VCNI01000002">
    <property type="protein sequence ID" value="TMU54781.1"/>
    <property type="molecule type" value="Genomic_DNA"/>
</dbReference>
<name>A0ABY2WJP8_9FLAO</name>
<proteinExistence type="predicted"/>
<dbReference type="SUPFAM" id="SSF55008">
    <property type="entry name" value="HMA, heavy metal-associated domain"/>
    <property type="match status" value="1"/>
</dbReference>
<dbReference type="Proteomes" id="UP000751614">
    <property type="component" value="Unassembled WGS sequence"/>
</dbReference>
<reference evidence="2 3" key="1">
    <citation type="submission" date="2019-05" db="EMBL/GenBank/DDBJ databases">
        <title>Flagellimonas sp. AsT0115, sp. nov., isolated from a marine red algae, Asparagopsis taxiformis.</title>
        <authorList>
            <person name="Kim J."/>
            <person name="Jeong S.E."/>
            <person name="Jeon C.O."/>
        </authorList>
    </citation>
    <scope>NUCLEOTIDE SEQUENCE [LARGE SCALE GENOMIC DNA]</scope>
    <source>
        <strain evidence="2 3">AsT0115</strain>
    </source>
</reference>
<keyword evidence="3" id="KW-1185">Reference proteome</keyword>
<dbReference type="CDD" id="cd00371">
    <property type="entry name" value="HMA"/>
    <property type="match status" value="1"/>
</dbReference>
<evidence type="ECO:0000313" key="3">
    <source>
        <dbReference type="Proteomes" id="UP000751614"/>
    </source>
</evidence>
<dbReference type="InterPro" id="IPR006121">
    <property type="entry name" value="HMA_dom"/>
</dbReference>
<accession>A0ABY2WJP8</accession>
<feature type="domain" description="HMA" evidence="1">
    <location>
        <begin position="1"/>
        <end position="66"/>
    </location>
</feature>
<sequence>MKIEFQVQNLKCGGCANTIVSKLEAMEDVKEVQVNPDSGMVKVSYGAEPTAAVLREKLRTLGYPVLEDDNGVLLKAKSYISCAVGRFGN</sequence>
<dbReference type="PROSITE" id="PS50846">
    <property type="entry name" value="HMA_2"/>
    <property type="match status" value="1"/>
</dbReference>
<evidence type="ECO:0000313" key="2">
    <source>
        <dbReference type="EMBL" id="TMU54781.1"/>
    </source>
</evidence>
<dbReference type="Gene3D" id="3.30.70.100">
    <property type="match status" value="1"/>
</dbReference>
<dbReference type="InterPro" id="IPR036163">
    <property type="entry name" value="HMA_dom_sf"/>
</dbReference>
<dbReference type="RefSeq" id="WP_138836282.1">
    <property type="nucleotide sequence ID" value="NZ_VCNI01000002.1"/>
</dbReference>
<organism evidence="2 3">
    <name type="scientific">Flagellimonas algicola</name>
    <dbReference type="NCBI Taxonomy" id="2583815"/>
    <lineage>
        <taxon>Bacteria</taxon>
        <taxon>Pseudomonadati</taxon>
        <taxon>Bacteroidota</taxon>
        <taxon>Flavobacteriia</taxon>
        <taxon>Flavobacteriales</taxon>
        <taxon>Flavobacteriaceae</taxon>
        <taxon>Flagellimonas</taxon>
    </lineage>
</organism>
<protein>
    <submittedName>
        <fullName evidence="2">Heavy-metal-associated domain-containing protein</fullName>
    </submittedName>
</protein>
<gene>
    <name evidence="2" type="ORF">FGG15_11310</name>
</gene>
<comment type="caution">
    <text evidence="2">The sequence shown here is derived from an EMBL/GenBank/DDBJ whole genome shotgun (WGS) entry which is preliminary data.</text>
</comment>
<dbReference type="Pfam" id="PF00403">
    <property type="entry name" value="HMA"/>
    <property type="match status" value="1"/>
</dbReference>